<sequence length="264" mass="29224">MRNSKIYSLLGQIICVIFTFLFLFPLILMLIRSFEGNGIGNYTKVFEEVNLLPNFLTSFIVVFGTLLIVSVVSAMGAFSFSKLEFPGKKVLYYLLLTGMMIPTSALIFPLFQIVKGLHINNTAFSLIFPYATLNSCFNLMVLKNYFDGLPNELMEAARIDGAGVFKTFVKVMMPIAVPGMAFVLIQTFLGAWNELQMAMIFINDTSVQPISVVPLRFVQTAGSQNFPIEVMYASLVICLLPIAIFYIFGSKFLIAGMTAGAVKG</sequence>
<feature type="transmembrane region" description="Helical" evidence="7">
    <location>
        <begin position="167"/>
        <end position="189"/>
    </location>
</feature>
<evidence type="ECO:0000259" key="8">
    <source>
        <dbReference type="PROSITE" id="PS50928"/>
    </source>
</evidence>
<dbReference type="GO" id="GO:0005886">
    <property type="term" value="C:plasma membrane"/>
    <property type="evidence" value="ECO:0007669"/>
    <property type="project" value="UniProtKB-SubCell"/>
</dbReference>
<comment type="subcellular location">
    <subcellularLocation>
        <location evidence="1 7">Cell membrane</location>
        <topology evidence="1 7">Multi-pass membrane protein</topology>
    </subcellularLocation>
</comment>
<name>A0A4U8Q2T1_9FIRM</name>
<evidence type="ECO:0000256" key="3">
    <source>
        <dbReference type="ARBA" id="ARBA00022475"/>
    </source>
</evidence>
<feature type="transmembrane region" description="Helical" evidence="7">
    <location>
        <begin position="90"/>
        <end position="111"/>
    </location>
</feature>
<dbReference type="InterPro" id="IPR050901">
    <property type="entry name" value="BP-dep_ABC_trans_perm"/>
</dbReference>
<evidence type="ECO:0000313" key="9">
    <source>
        <dbReference type="EMBL" id="TLC98493.1"/>
    </source>
</evidence>
<dbReference type="EMBL" id="QGQD01000092">
    <property type="protein sequence ID" value="TLC98493.1"/>
    <property type="molecule type" value="Genomic_DNA"/>
</dbReference>
<evidence type="ECO:0000256" key="5">
    <source>
        <dbReference type="ARBA" id="ARBA00022989"/>
    </source>
</evidence>
<accession>A0A4U8Q2T1</accession>
<dbReference type="Gene3D" id="1.10.3720.10">
    <property type="entry name" value="MetI-like"/>
    <property type="match status" value="1"/>
</dbReference>
<feature type="transmembrane region" description="Helical" evidence="7">
    <location>
        <begin position="230"/>
        <end position="248"/>
    </location>
</feature>
<dbReference type="PROSITE" id="PS50928">
    <property type="entry name" value="ABC_TM1"/>
    <property type="match status" value="1"/>
</dbReference>
<dbReference type="AlphaFoldDB" id="A0A4U8Q2T1"/>
<evidence type="ECO:0000256" key="6">
    <source>
        <dbReference type="ARBA" id="ARBA00023136"/>
    </source>
</evidence>
<evidence type="ECO:0000256" key="7">
    <source>
        <dbReference type="RuleBase" id="RU363032"/>
    </source>
</evidence>
<organism evidence="9 10">
    <name type="scientific">Robinsoniella peoriensis</name>
    <dbReference type="NCBI Taxonomy" id="180332"/>
    <lineage>
        <taxon>Bacteria</taxon>
        <taxon>Bacillati</taxon>
        <taxon>Bacillota</taxon>
        <taxon>Clostridia</taxon>
        <taxon>Lachnospirales</taxon>
        <taxon>Lachnospiraceae</taxon>
        <taxon>Robinsoniella</taxon>
    </lineage>
</organism>
<gene>
    <name evidence="9" type="primary">sugB_12</name>
    <name evidence="9" type="ORF">DSM106044_04603</name>
</gene>
<evidence type="ECO:0000256" key="4">
    <source>
        <dbReference type="ARBA" id="ARBA00022692"/>
    </source>
</evidence>
<evidence type="ECO:0000256" key="2">
    <source>
        <dbReference type="ARBA" id="ARBA00022448"/>
    </source>
</evidence>
<dbReference type="STRING" id="180332.GCA_000797495_03507"/>
<comment type="caution">
    <text evidence="9">The sequence shown here is derived from an EMBL/GenBank/DDBJ whole genome shotgun (WGS) entry which is preliminary data.</text>
</comment>
<dbReference type="InterPro" id="IPR035906">
    <property type="entry name" value="MetI-like_sf"/>
</dbReference>
<dbReference type="CDD" id="cd06261">
    <property type="entry name" value="TM_PBP2"/>
    <property type="match status" value="1"/>
</dbReference>
<keyword evidence="2 7" id="KW-0813">Transport</keyword>
<protein>
    <submittedName>
        <fullName evidence="9">Trehalose transport system permease protein SugB</fullName>
    </submittedName>
</protein>
<keyword evidence="10" id="KW-1185">Reference proteome</keyword>
<proteinExistence type="inferred from homology"/>
<feature type="transmembrane region" description="Helical" evidence="7">
    <location>
        <begin position="51"/>
        <end position="78"/>
    </location>
</feature>
<dbReference type="Proteomes" id="UP000306509">
    <property type="component" value="Unassembled WGS sequence"/>
</dbReference>
<evidence type="ECO:0000313" key="10">
    <source>
        <dbReference type="Proteomes" id="UP000306509"/>
    </source>
</evidence>
<dbReference type="InterPro" id="IPR000515">
    <property type="entry name" value="MetI-like"/>
</dbReference>
<keyword evidence="6 7" id="KW-0472">Membrane</keyword>
<dbReference type="SUPFAM" id="SSF161098">
    <property type="entry name" value="MetI-like"/>
    <property type="match status" value="1"/>
</dbReference>
<comment type="similarity">
    <text evidence="7">Belongs to the binding-protein-dependent transport system permease family.</text>
</comment>
<keyword evidence="5 7" id="KW-1133">Transmembrane helix</keyword>
<dbReference type="PANTHER" id="PTHR32243:SF18">
    <property type="entry name" value="INNER MEMBRANE ABC TRANSPORTER PERMEASE PROTEIN YCJP"/>
    <property type="match status" value="1"/>
</dbReference>
<dbReference type="PANTHER" id="PTHR32243">
    <property type="entry name" value="MALTOSE TRANSPORT SYSTEM PERMEASE-RELATED"/>
    <property type="match status" value="1"/>
</dbReference>
<dbReference type="RefSeq" id="WP_027291941.1">
    <property type="nucleotide sequence ID" value="NZ_CAUSDN010000150.1"/>
</dbReference>
<feature type="transmembrane region" description="Helical" evidence="7">
    <location>
        <begin position="123"/>
        <end position="146"/>
    </location>
</feature>
<keyword evidence="3" id="KW-1003">Cell membrane</keyword>
<dbReference type="GO" id="GO:0055085">
    <property type="term" value="P:transmembrane transport"/>
    <property type="evidence" value="ECO:0007669"/>
    <property type="project" value="InterPro"/>
</dbReference>
<feature type="domain" description="ABC transmembrane type-1" evidence="8">
    <location>
        <begin position="55"/>
        <end position="249"/>
    </location>
</feature>
<feature type="transmembrane region" description="Helical" evidence="7">
    <location>
        <begin position="7"/>
        <end position="31"/>
    </location>
</feature>
<dbReference type="Pfam" id="PF00528">
    <property type="entry name" value="BPD_transp_1"/>
    <property type="match status" value="1"/>
</dbReference>
<evidence type="ECO:0000256" key="1">
    <source>
        <dbReference type="ARBA" id="ARBA00004651"/>
    </source>
</evidence>
<keyword evidence="4 7" id="KW-0812">Transmembrane</keyword>
<reference evidence="9 10" key="1">
    <citation type="journal article" date="2019" name="Anaerobe">
        <title>Detection of Robinsoniella peoriensis in multiple bone samples of a trauma patient.</title>
        <authorList>
            <person name="Schrottner P."/>
            <person name="Hartwich K."/>
            <person name="Bunk B."/>
            <person name="Schober I."/>
            <person name="Helbig S."/>
            <person name="Rudolph W.W."/>
            <person name="Gunzer F."/>
        </authorList>
    </citation>
    <scope>NUCLEOTIDE SEQUENCE [LARGE SCALE GENOMIC DNA]</scope>
    <source>
        <strain evidence="9 10">DSM 106044</strain>
    </source>
</reference>